<reference evidence="2" key="2">
    <citation type="submission" date="2013-04" db="EMBL/GenBank/DDBJ databases">
        <title>Genomic mechanisms accounting for the adaptation to parasitism in nematode-trapping fungi.</title>
        <authorList>
            <person name="Ahren D.G."/>
        </authorList>
    </citation>
    <scope>NUCLEOTIDE SEQUENCE [LARGE SCALE GENOMIC DNA]</scope>
    <source>
        <strain evidence="2">CBS 200.50</strain>
    </source>
</reference>
<dbReference type="HOGENOM" id="CLU_1069652_0_0_1"/>
<organism evidence="1 2">
    <name type="scientific">Dactylellina haptotyla (strain CBS 200.50)</name>
    <name type="common">Nematode-trapping fungus</name>
    <name type="synonym">Monacrosporium haptotylum</name>
    <dbReference type="NCBI Taxonomy" id="1284197"/>
    <lineage>
        <taxon>Eukaryota</taxon>
        <taxon>Fungi</taxon>
        <taxon>Dikarya</taxon>
        <taxon>Ascomycota</taxon>
        <taxon>Pezizomycotina</taxon>
        <taxon>Orbiliomycetes</taxon>
        <taxon>Orbiliales</taxon>
        <taxon>Orbiliaceae</taxon>
        <taxon>Dactylellina</taxon>
    </lineage>
</organism>
<evidence type="ECO:0000313" key="2">
    <source>
        <dbReference type="Proteomes" id="UP000015100"/>
    </source>
</evidence>
<sequence>MPQKIRRSNKRTRKEDALLLRVAKTPTALLIPELLELILSFVVNSYTKGAQDEELMGLKILWSKCRAVCRFWKEVVETSTLPSIASITFHSKAMVQDHSPTNFIVHKLAKNWFEAVPSIEEDLSRRAGIPRLVPKALVQYRKQKYHTMFATYLAVTIMRAFAAETTVKKIHITQVNNHYMGFSDAVVTWENKDRFWYFETNDGITVEHFVAFATNIYEIGRENLASKAGGKADMVRIEFLGPDEGVVGSVSMPTRVSTRG</sequence>
<evidence type="ECO:0000313" key="1">
    <source>
        <dbReference type="EMBL" id="EPS41849.1"/>
    </source>
</evidence>
<comment type="caution">
    <text evidence="1">The sequence shown here is derived from an EMBL/GenBank/DDBJ whole genome shotgun (WGS) entry which is preliminary data.</text>
</comment>
<dbReference type="EMBL" id="AQGS01000147">
    <property type="protein sequence ID" value="EPS41849.1"/>
    <property type="molecule type" value="Genomic_DNA"/>
</dbReference>
<reference evidence="1 2" key="1">
    <citation type="journal article" date="2013" name="PLoS Genet.">
        <title>Genomic mechanisms accounting for the adaptation to parasitism in nematode-trapping fungi.</title>
        <authorList>
            <person name="Meerupati T."/>
            <person name="Andersson K.M."/>
            <person name="Friman E."/>
            <person name="Kumar D."/>
            <person name="Tunlid A."/>
            <person name="Ahren D."/>
        </authorList>
    </citation>
    <scope>NUCLEOTIDE SEQUENCE [LARGE SCALE GENOMIC DNA]</scope>
    <source>
        <strain evidence="1 2">CBS 200.50</strain>
    </source>
</reference>
<name>S8AG90_DACHA</name>
<proteinExistence type="predicted"/>
<keyword evidence="2" id="KW-1185">Reference proteome</keyword>
<accession>S8AG90</accession>
<protein>
    <submittedName>
        <fullName evidence="1">Uncharacterized protein</fullName>
    </submittedName>
</protein>
<dbReference type="Proteomes" id="UP000015100">
    <property type="component" value="Unassembled WGS sequence"/>
</dbReference>
<gene>
    <name evidence="1" type="ORF">H072_4226</name>
</gene>
<dbReference type="OrthoDB" id="10447996at2759"/>
<dbReference type="AlphaFoldDB" id="S8AG90"/>